<evidence type="ECO:0000256" key="1">
    <source>
        <dbReference type="SAM" id="MobiDB-lite"/>
    </source>
</evidence>
<dbReference type="GeneID" id="25902539"/>
<proteinExistence type="predicted"/>
<feature type="region of interest" description="Disordered" evidence="1">
    <location>
        <begin position="1"/>
        <end position="50"/>
    </location>
</feature>
<evidence type="ECO:0000313" key="3">
    <source>
        <dbReference type="Proteomes" id="UP000054560"/>
    </source>
</evidence>
<gene>
    <name evidence="2" type="ORF">SARC_02035</name>
</gene>
<dbReference type="RefSeq" id="XP_014159713.1">
    <property type="nucleotide sequence ID" value="XM_014304238.1"/>
</dbReference>
<evidence type="ECO:0000313" key="2">
    <source>
        <dbReference type="EMBL" id="KNC85811.1"/>
    </source>
</evidence>
<name>A0A0L0GAA4_9EUKA</name>
<dbReference type="EMBL" id="KQ241683">
    <property type="protein sequence ID" value="KNC85811.1"/>
    <property type="molecule type" value="Genomic_DNA"/>
</dbReference>
<dbReference type="Proteomes" id="UP000054560">
    <property type="component" value="Unassembled WGS sequence"/>
</dbReference>
<feature type="compositionally biased region" description="Polar residues" evidence="1">
    <location>
        <begin position="33"/>
        <end position="43"/>
    </location>
</feature>
<accession>A0A0L0GAA4</accession>
<dbReference type="AlphaFoldDB" id="A0A0L0GAA4"/>
<sequence>MNSDLINRNEAGTKYSCATPPSIRRLPRLGESSPVSMRQNQSAFVEGTNEVRSRRSFDGAMNSQLDHAIDIATEEEEDLCNWH</sequence>
<keyword evidence="3" id="KW-1185">Reference proteome</keyword>
<protein>
    <submittedName>
        <fullName evidence="2">Uncharacterized protein</fullName>
    </submittedName>
</protein>
<reference evidence="2 3" key="1">
    <citation type="submission" date="2011-02" db="EMBL/GenBank/DDBJ databases">
        <title>The Genome Sequence of Sphaeroforma arctica JP610.</title>
        <authorList>
            <consortium name="The Broad Institute Genome Sequencing Platform"/>
            <person name="Russ C."/>
            <person name="Cuomo C."/>
            <person name="Young S.K."/>
            <person name="Zeng Q."/>
            <person name="Gargeya S."/>
            <person name="Alvarado L."/>
            <person name="Berlin A."/>
            <person name="Chapman S.B."/>
            <person name="Chen Z."/>
            <person name="Freedman E."/>
            <person name="Gellesch M."/>
            <person name="Goldberg J."/>
            <person name="Griggs A."/>
            <person name="Gujja S."/>
            <person name="Heilman E."/>
            <person name="Heiman D."/>
            <person name="Howarth C."/>
            <person name="Mehta T."/>
            <person name="Neiman D."/>
            <person name="Pearson M."/>
            <person name="Roberts A."/>
            <person name="Saif S."/>
            <person name="Shea T."/>
            <person name="Shenoy N."/>
            <person name="Sisk P."/>
            <person name="Stolte C."/>
            <person name="Sykes S."/>
            <person name="White J."/>
            <person name="Yandava C."/>
            <person name="Burger G."/>
            <person name="Gray M.W."/>
            <person name="Holland P.W.H."/>
            <person name="King N."/>
            <person name="Lang F.B.F."/>
            <person name="Roger A.J."/>
            <person name="Ruiz-Trillo I."/>
            <person name="Haas B."/>
            <person name="Nusbaum C."/>
            <person name="Birren B."/>
        </authorList>
    </citation>
    <scope>NUCLEOTIDE SEQUENCE [LARGE SCALE GENOMIC DNA]</scope>
    <source>
        <strain evidence="2 3">JP610</strain>
    </source>
</reference>
<organism evidence="2 3">
    <name type="scientific">Sphaeroforma arctica JP610</name>
    <dbReference type="NCBI Taxonomy" id="667725"/>
    <lineage>
        <taxon>Eukaryota</taxon>
        <taxon>Ichthyosporea</taxon>
        <taxon>Ichthyophonida</taxon>
        <taxon>Sphaeroforma</taxon>
    </lineage>
</organism>